<comment type="similarity">
    <text evidence="1 3">Belongs to the short-chain dehydrogenases/reductases (SDR) family.</text>
</comment>
<proteinExistence type="inferred from homology"/>
<name>A0ABX7C0M9_9HYPH</name>
<gene>
    <name evidence="4" type="ORF">JI749_08400</name>
</gene>
<dbReference type="EMBL" id="CP068047">
    <property type="protein sequence ID" value="QQR37611.1"/>
    <property type="molecule type" value="Genomic_DNA"/>
</dbReference>
<dbReference type="SUPFAM" id="SSF51735">
    <property type="entry name" value="NAD(P)-binding Rossmann-fold domains"/>
    <property type="match status" value="1"/>
</dbReference>
<dbReference type="PANTHER" id="PTHR43639">
    <property type="entry name" value="OXIDOREDUCTASE, SHORT-CHAIN DEHYDROGENASE/REDUCTASE FAMILY (AFU_ORTHOLOGUE AFUA_5G02870)"/>
    <property type="match status" value="1"/>
</dbReference>
<dbReference type="Proteomes" id="UP000595460">
    <property type="component" value="Chromosome"/>
</dbReference>
<reference evidence="4 5" key="1">
    <citation type="submission" date="2021-01" db="EMBL/GenBank/DDBJ databases">
        <title>Genome seq and assembly of Devosia sp. G19.</title>
        <authorList>
            <person name="Chhetri G."/>
        </authorList>
    </citation>
    <scope>NUCLEOTIDE SEQUENCE [LARGE SCALE GENOMIC DNA]</scope>
    <source>
        <strain evidence="4 5">G19</strain>
    </source>
</reference>
<evidence type="ECO:0000256" key="2">
    <source>
        <dbReference type="ARBA" id="ARBA00023002"/>
    </source>
</evidence>
<dbReference type="PRINTS" id="PR00081">
    <property type="entry name" value="GDHRDH"/>
</dbReference>
<protein>
    <submittedName>
        <fullName evidence="4">SDR family oxidoreductase</fullName>
    </submittedName>
</protein>
<evidence type="ECO:0000256" key="1">
    <source>
        <dbReference type="ARBA" id="ARBA00006484"/>
    </source>
</evidence>
<dbReference type="RefSeq" id="WP_201662168.1">
    <property type="nucleotide sequence ID" value="NZ_CP068047.1"/>
</dbReference>
<dbReference type="InterPro" id="IPR036291">
    <property type="entry name" value="NAD(P)-bd_dom_sf"/>
</dbReference>
<accession>A0ABX7C0M9</accession>
<dbReference type="NCBIfam" id="NF006597">
    <property type="entry name" value="PRK09134.1"/>
    <property type="match status" value="1"/>
</dbReference>
<dbReference type="Gene3D" id="3.40.50.720">
    <property type="entry name" value="NAD(P)-binding Rossmann-like Domain"/>
    <property type="match status" value="1"/>
</dbReference>
<organism evidence="4 5">
    <name type="scientific">Devosia oryziradicis</name>
    <dbReference type="NCBI Taxonomy" id="2801335"/>
    <lineage>
        <taxon>Bacteria</taxon>
        <taxon>Pseudomonadati</taxon>
        <taxon>Pseudomonadota</taxon>
        <taxon>Alphaproteobacteria</taxon>
        <taxon>Hyphomicrobiales</taxon>
        <taxon>Devosiaceae</taxon>
        <taxon>Devosia</taxon>
    </lineage>
</organism>
<evidence type="ECO:0000313" key="5">
    <source>
        <dbReference type="Proteomes" id="UP000595460"/>
    </source>
</evidence>
<keyword evidence="2" id="KW-0560">Oxidoreductase</keyword>
<dbReference type="PANTHER" id="PTHR43639:SF1">
    <property type="entry name" value="SHORT-CHAIN DEHYDROGENASE_REDUCTASE FAMILY PROTEIN"/>
    <property type="match status" value="1"/>
</dbReference>
<evidence type="ECO:0000313" key="4">
    <source>
        <dbReference type="EMBL" id="QQR37611.1"/>
    </source>
</evidence>
<evidence type="ECO:0000256" key="3">
    <source>
        <dbReference type="RuleBase" id="RU000363"/>
    </source>
</evidence>
<dbReference type="InterPro" id="IPR002347">
    <property type="entry name" value="SDR_fam"/>
</dbReference>
<dbReference type="Pfam" id="PF00106">
    <property type="entry name" value="adh_short"/>
    <property type="match status" value="1"/>
</dbReference>
<dbReference type="PRINTS" id="PR00080">
    <property type="entry name" value="SDRFAMILY"/>
</dbReference>
<keyword evidence="5" id="KW-1185">Reference proteome</keyword>
<sequence length="260" mass="27645">MSNRPSSPPRAVALVTGAADRIGAAIARRLARDGWAVLVHYRSSADKADAVVSDIRAAGGLAMTIQADLADRAQRNGLIGTARAVFGPLTLLVNNASLFERDSVADLDEALWDAHFAVHAEAPAFLARDFAAQLPETETGNIINIIDERVLDLSPAFFSYTLSKAVLWTMTRTLAQSLAPRIRVNAIAPGPTVPPPGVSLDVHAKRVSELPLGRSADPDGIADGVVAVLTLGAMTGQMITLDGGQHLEWPARRKPTPRRK</sequence>